<dbReference type="eggNOG" id="COG0207">
    <property type="taxonomic scope" value="Bacteria"/>
</dbReference>
<feature type="binding site" description="in other chain" evidence="5">
    <location>
        <begin position="178"/>
        <end position="181"/>
    </location>
    <ligand>
        <name>dUMP</name>
        <dbReference type="ChEBI" id="CHEBI:246422"/>
        <note>ligand shared between dimeric partners</note>
    </ligand>
</feature>
<dbReference type="PROSITE" id="PS00091">
    <property type="entry name" value="THYMIDYLATE_SYNTHASE"/>
    <property type="match status" value="1"/>
</dbReference>
<dbReference type="SUPFAM" id="SSF55831">
    <property type="entry name" value="Thymidylate synthase/dCMP hydroxymethylase"/>
    <property type="match status" value="1"/>
</dbReference>
<dbReference type="PANTHER" id="PTHR11548">
    <property type="entry name" value="THYMIDYLATE SYNTHASE 1"/>
    <property type="match status" value="1"/>
</dbReference>
<feature type="active site" description="Nucleophile" evidence="5">
    <location>
        <position position="158"/>
    </location>
</feature>
<dbReference type="Gene3D" id="3.30.572.10">
    <property type="entry name" value="Thymidylate synthase/dCMP hydroxymethylase domain"/>
    <property type="match status" value="1"/>
</dbReference>
<evidence type="ECO:0000256" key="6">
    <source>
        <dbReference type="PROSITE-ProRule" id="PRU10016"/>
    </source>
</evidence>
<dbReference type="RefSeq" id="WP_005974893.1">
    <property type="nucleotide sequence ID" value="NZ_GG665898.1"/>
</dbReference>
<protein>
    <recommendedName>
        <fullName evidence="1 5">Thymidylate synthase</fullName>
        <shortName evidence="5">TS</shortName>
        <shortName evidence="5">TSase</shortName>
        <ecNumber evidence="1 5">2.1.1.45</ecNumber>
    </recommendedName>
</protein>
<comment type="function">
    <text evidence="5">Catalyzes the reductive methylation of 2'-deoxyuridine-5'-monophosphate (dUMP) to 2'-deoxythymidine-5'-monophosphate (dTMP) while utilizing 5,10-methylenetetrahydrofolate (mTHF) as the methyl donor and reductant in the reaction, yielding dihydrofolate (DHF) as a by-product. This enzymatic reaction provides an intracellular de novo source of dTMP, an essential precursor for DNA biosynthesis.</text>
</comment>
<dbReference type="UniPathway" id="UPA00575"/>
<comment type="catalytic activity">
    <reaction evidence="5">
        <text>dUMP + (6R)-5,10-methylene-5,6,7,8-tetrahydrofolate = 7,8-dihydrofolate + dTMP</text>
        <dbReference type="Rhea" id="RHEA:12104"/>
        <dbReference type="ChEBI" id="CHEBI:15636"/>
        <dbReference type="ChEBI" id="CHEBI:57451"/>
        <dbReference type="ChEBI" id="CHEBI:63528"/>
        <dbReference type="ChEBI" id="CHEBI:246422"/>
        <dbReference type="EC" id="2.1.1.45"/>
    </reaction>
</comment>
<keyword evidence="2 5" id="KW-0489">Methyltransferase</keyword>
<dbReference type="InterPro" id="IPR036926">
    <property type="entry name" value="Thymidate_synth/dCMP_Mease_sf"/>
</dbReference>
<dbReference type="EC" id="2.1.1.45" evidence="1 5"/>
<dbReference type="InterPro" id="IPR020940">
    <property type="entry name" value="Thymidylate_synthase_AS"/>
</dbReference>
<dbReference type="Proteomes" id="UP000003748">
    <property type="component" value="Unassembled WGS sequence"/>
</dbReference>
<proteinExistence type="inferred from homology"/>
<evidence type="ECO:0000256" key="2">
    <source>
        <dbReference type="ARBA" id="ARBA00022603"/>
    </source>
</evidence>
<dbReference type="GO" id="GO:0006235">
    <property type="term" value="P:dTTP biosynthetic process"/>
    <property type="evidence" value="ECO:0007669"/>
    <property type="project" value="UniProtKB-UniRule"/>
</dbReference>
<comment type="subcellular location">
    <subcellularLocation>
        <location evidence="5">Cytoplasm</location>
    </subcellularLocation>
</comment>
<dbReference type="HOGENOM" id="CLU_021669_0_0_0"/>
<dbReference type="GO" id="GO:0032259">
    <property type="term" value="P:methylation"/>
    <property type="evidence" value="ECO:0007669"/>
    <property type="project" value="UniProtKB-KW"/>
</dbReference>
<keyword evidence="5" id="KW-0963">Cytoplasm</keyword>
<evidence type="ECO:0000256" key="5">
    <source>
        <dbReference type="HAMAP-Rule" id="MF_00008"/>
    </source>
</evidence>
<keyword evidence="4 5" id="KW-0545">Nucleotide biosynthesis</keyword>
<dbReference type="OrthoDB" id="9774633at2"/>
<accession>D4CXG7</accession>
<dbReference type="NCBIfam" id="TIGR03284">
    <property type="entry name" value="thym_sym"/>
    <property type="match status" value="1"/>
</dbReference>
<comment type="subunit">
    <text evidence="5">Homodimer.</text>
</comment>
<comment type="similarity">
    <text evidence="5">Belongs to the thymidylate synthase family. Bacterial-type ThyA subfamily.</text>
</comment>
<dbReference type="InterPro" id="IPR023451">
    <property type="entry name" value="Thymidate_synth/dCMP_Mease_dom"/>
</dbReference>
<feature type="binding site" evidence="5">
    <location>
        <position position="274"/>
    </location>
    <ligand>
        <name>(6R)-5,10-methylene-5,6,7,8-tetrahydrofolate</name>
        <dbReference type="ChEBI" id="CHEBI:15636"/>
    </ligand>
</feature>
<comment type="caution">
    <text evidence="5">Lacks conserved residue(s) required for the propagation of feature annotation.</text>
</comment>
<evidence type="ECO:0000259" key="7">
    <source>
        <dbReference type="Pfam" id="PF00303"/>
    </source>
</evidence>
<comment type="caution">
    <text evidence="8">The sequence shown here is derived from an EMBL/GenBank/DDBJ whole genome shotgun (WGS) entry which is preliminary data.</text>
</comment>
<dbReference type="GO" id="GO:0006231">
    <property type="term" value="P:dTMP biosynthetic process"/>
    <property type="evidence" value="ECO:0007669"/>
    <property type="project" value="UniProtKB-UniRule"/>
</dbReference>
<dbReference type="AlphaFoldDB" id="D4CXG7"/>
<dbReference type="Pfam" id="PF00303">
    <property type="entry name" value="Thymidylat_synt"/>
    <property type="match status" value="1"/>
</dbReference>
<reference evidence="8 9" key="1">
    <citation type="submission" date="2010-02" db="EMBL/GenBank/DDBJ databases">
        <authorList>
            <person name="Weinstock G."/>
            <person name="Sodergren E."/>
            <person name="Clifton S."/>
            <person name="Fulton L."/>
            <person name="Fulton B."/>
            <person name="Courtney L."/>
            <person name="Fronick C."/>
            <person name="Harrison M."/>
            <person name="Strong C."/>
            <person name="Farmer C."/>
            <person name="Delahaunty K."/>
            <person name="Markovic C."/>
            <person name="Hall O."/>
            <person name="Minx P."/>
            <person name="Tomlinson C."/>
            <person name="Mitreva M."/>
            <person name="Nelson J."/>
            <person name="Hou S."/>
            <person name="Wollam A."/>
            <person name="Pepin K.H."/>
            <person name="Johnson M."/>
            <person name="Bhonagiri V."/>
            <person name="Zhang X."/>
            <person name="Suruliraj S."/>
            <person name="Warren W."/>
            <person name="Chinwalla A."/>
            <person name="Mardis E.R."/>
            <person name="Wilson R.K."/>
        </authorList>
    </citation>
    <scope>NUCLEOTIDE SEQUENCE [LARGE SCALE GENOMIC DNA]</scope>
    <source>
        <strain evidence="8 9">ATCC 33693</strain>
    </source>
</reference>
<feature type="binding site" description="in other chain" evidence="5">
    <location>
        <position position="189"/>
    </location>
    <ligand>
        <name>dUMP</name>
        <dbReference type="ChEBI" id="CHEBI:246422"/>
        <note>ligand shared between dimeric partners</note>
    </ligand>
</feature>
<comment type="pathway">
    <text evidence="5">Pyrimidine metabolism; dTTP biosynthesis.</text>
</comment>
<dbReference type="GO" id="GO:0004799">
    <property type="term" value="F:thymidylate synthase activity"/>
    <property type="evidence" value="ECO:0007669"/>
    <property type="project" value="UniProtKB-UniRule"/>
</dbReference>
<evidence type="ECO:0000313" key="9">
    <source>
        <dbReference type="Proteomes" id="UP000003748"/>
    </source>
</evidence>
<dbReference type="PANTHER" id="PTHR11548:SF1">
    <property type="entry name" value="THYMIDYLATE SYNTHASE 1"/>
    <property type="match status" value="1"/>
</dbReference>
<organism evidence="8 9">
    <name type="scientific">Fusobacterium periodonticum ATCC 33693</name>
    <dbReference type="NCBI Taxonomy" id="546275"/>
    <lineage>
        <taxon>Bacteria</taxon>
        <taxon>Fusobacteriati</taxon>
        <taxon>Fusobacteriota</taxon>
        <taxon>Fusobacteriia</taxon>
        <taxon>Fusobacteriales</taxon>
        <taxon>Fusobacteriaceae</taxon>
        <taxon>Fusobacterium</taxon>
    </lineage>
</organism>
<dbReference type="STRING" id="546275.FUSPEROL_02128"/>
<feature type="binding site" evidence="5">
    <location>
        <position position="181"/>
    </location>
    <ligand>
        <name>(6R)-5,10-methylene-5,6,7,8-tetrahydrofolate</name>
        <dbReference type="ChEBI" id="CHEBI:15636"/>
    </ligand>
</feature>
<evidence type="ECO:0000256" key="1">
    <source>
        <dbReference type="ARBA" id="ARBA00011947"/>
    </source>
</evidence>
<evidence type="ECO:0000256" key="3">
    <source>
        <dbReference type="ARBA" id="ARBA00022679"/>
    </source>
</evidence>
<dbReference type="GO" id="GO:0005829">
    <property type="term" value="C:cytosol"/>
    <property type="evidence" value="ECO:0007669"/>
    <property type="project" value="TreeGrafter"/>
</dbReference>
<dbReference type="PRINTS" id="PR00108">
    <property type="entry name" value="THYMDSNTHASE"/>
</dbReference>
<gene>
    <name evidence="5 8" type="primary">thyA</name>
    <name evidence="8" type="ORF">FUSPEROL_02128</name>
</gene>
<evidence type="ECO:0000313" key="8">
    <source>
        <dbReference type="EMBL" id="EFE86087.1"/>
    </source>
</evidence>
<dbReference type="CDD" id="cd00351">
    <property type="entry name" value="TS_Pyrimidine_HMase"/>
    <property type="match status" value="1"/>
</dbReference>
<dbReference type="EMBL" id="ACJY01000099">
    <property type="protein sequence ID" value="EFE86087.1"/>
    <property type="molecule type" value="Genomic_DNA"/>
</dbReference>
<feature type="active site" evidence="6">
    <location>
        <position position="158"/>
    </location>
</feature>
<sequence length="275" mass="32243">MKKSFDEIYKNIVDTIAEKGIWSEGNVRTKYADGTAAHYKSYIGYQFRLDNSDDEAFLLTTRQCPWKSAIKEIYWIWLLQSNNVNELEKLGCKFWNEFKLKDGTIGKSYGHQLAKETFGYKSQLHYVINELKENPNSRRIMTEIWIPEELHEMALTPCVHLTQWSVIGNKLYLEVRQRSCDVALGLVANVFQYSVLHKLVALECGLEPAEIIWNIHNVHIYDRHYDKLIKQVDGETFEPAKIKINNFKSIFDFKPDDIEVINYKYGEKINYEIAI</sequence>
<dbReference type="InterPro" id="IPR000398">
    <property type="entry name" value="Thymidylate_synthase"/>
</dbReference>
<evidence type="ECO:0000256" key="4">
    <source>
        <dbReference type="ARBA" id="ARBA00022727"/>
    </source>
</evidence>
<dbReference type="InterPro" id="IPR045097">
    <property type="entry name" value="Thymidate_synth/dCMP_Mease"/>
</dbReference>
<feature type="binding site" description="in other chain" evidence="5">
    <location>
        <begin position="219"/>
        <end position="221"/>
    </location>
    <ligand>
        <name>dUMP</name>
        <dbReference type="ChEBI" id="CHEBI:246422"/>
        <note>ligand shared between dimeric partners</note>
    </ligand>
</feature>
<dbReference type="HAMAP" id="MF_00008">
    <property type="entry name" value="Thymidy_synth_bact"/>
    <property type="match status" value="1"/>
</dbReference>
<dbReference type="GeneID" id="78420302"/>
<feature type="domain" description="Thymidylate synthase/dCMP hydroxymethylase" evidence="7">
    <location>
        <begin position="8"/>
        <end position="275"/>
    </location>
</feature>
<keyword evidence="3 5" id="KW-0808">Transferase</keyword>
<name>D4CXG7_9FUSO</name>
<feature type="binding site" evidence="5">
    <location>
        <begin position="138"/>
        <end position="139"/>
    </location>
    <ligand>
        <name>dUMP</name>
        <dbReference type="ChEBI" id="CHEBI:246422"/>
        <note>ligand shared between dimeric partners</note>
    </ligand>
</feature>